<sequence length="87" mass="9638">MGEKVVGLSGYKKDLTQDRDAVGGGGEFLQWISGGRTRTALRQIGNCEAAGQRSMMEHLTGERNRKTRTALSEEINGRRRFRARAGQ</sequence>
<organism evidence="1 2">
    <name type="scientific">Dendrobium nobile</name>
    <name type="common">Orchid</name>
    <dbReference type="NCBI Taxonomy" id="94219"/>
    <lineage>
        <taxon>Eukaryota</taxon>
        <taxon>Viridiplantae</taxon>
        <taxon>Streptophyta</taxon>
        <taxon>Embryophyta</taxon>
        <taxon>Tracheophyta</taxon>
        <taxon>Spermatophyta</taxon>
        <taxon>Magnoliopsida</taxon>
        <taxon>Liliopsida</taxon>
        <taxon>Asparagales</taxon>
        <taxon>Orchidaceae</taxon>
        <taxon>Epidendroideae</taxon>
        <taxon>Malaxideae</taxon>
        <taxon>Dendrobiinae</taxon>
        <taxon>Dendrobium</taxon>
    </lineage>
</organism>
<proteinExistence type="predicted"/>
<gene>
    <name evidence="1" type="ORF">KFK09_022000</name>
</gene>
<dbReference type="EMBL" id="JAGYWB010000016">
    <property type="protein sequence ID" value="KAI0495697.1"/>
    <property type="molecule type" value="Genomic_DNA"/>
</dbReference>
<keyword evidence="2" id="KW-1185">Reference proteome</keyword>
<comment type="caution">
    <text evidence="1">The sequence shown here is derived from an EMBL/GenBank/DDBJ whole genome shotgun (WGS) entry which is preliminary data.</text>
</comment>
<dbReference type="AlphaFoldDB" id="A0A8T3AHB1"/>
<reference evidence="1" key="1">
    <citation type="journal article" date="2022" name="Front. Genet.">
        <title>Chromosome-Scale Assembly of the Dendrobium nobile Genome Provides Insights Into the Molecular Mechanism of the Biosynthesis of the Medicinal Active Ingredient of Dendrobium.</title>
        <authorList>
            <person name="Xu Q."/>
            <person name="Niu S.-C."/>
            <person name="Li K.-L."/>
            <person name="Zheng P.-J."/>
            <person name="Zhang X.-J."/>
            <person name="Jia Y."/>
            <person name="Liu Y."/>
            <person name="Niu Y.-X."/>
            <person name="Yu L.-H."/>
            <person name="Chen D.-F."/>
            <person name="Zhang G.-Q."/>
        </authorList>
    </citation>
    <scope>NUCLEOTIDE SEQUENCE</scope>
    <source>
        <tissue evidence="1">Leaf</tissue>
    </source>
</reference>
<dbReference type="Proteomes" id="UP000829196">
    <property type="component" value="Unassembled WGS sequence"/>
</dbReference>
<protein>
    <submittedName>
        <fullName evidence="1">Uncharacterized protein</fullName>
    </submittedName>
</protein>
<accession>A0A8T3AHB1</accession>
<evidence type="ECO:0000313" key="1">
    <source>
        <dbReference type="EMBL" id="KAI0495697.1"/>
    </source>
</evidence>
<name>A0A8T3AHB1_DENNO</name>
<evidence type="ECO:0000313" key="2">
    <source>
        <dbReference type="Proteomes" id="UP000829196"/>
    </source>
</evidence>